<comment type="caution">
    <text evidence="10">The sequence shown here is derived from an EMBL/GenBank/DDBJ whole genome shotgun (WGS) entry which is preliminary data.</text>
</comment>
<gene>
    <name evidence="8" type="primary">coaE</name>
    <name evidence="10" type="ORF">A2J07_05060</name>
</gene>
<evidence type="ECO:0000256" key="5">
    <source>
        <dbReference type="ARBA" id="ARBA00022777"/>
    </source>
</evidence>
<evidence type="ECO:0000256" key="7">
    <source>
        <dbReference type="ARBA" id="ARBA00022993"/>
    </source>
</evidence>
<dbReference type="KEGG" id="fnf:BSQ88_03425"/>
<reference evidence="10 11" key="1">
    <citation type="submission" date="2016-03" db="EMBL/GenBank/DDBJ databases">
        <title>Comparative genomics of human isolates of Fusobacterium necrophorum.</title>
        <authorList>
            <person name="Jensen A."/>
            <person name="Bank S."/>
            <person name="Andersen P.S."/>
            <person name="Kristensen L.H."/>
            <person name="Prag J."/>
        </authorList>
    </citation>
    <scope>NUCLEOTIDE SEQUENCE [LARGE SCALE GENOMIC DNA]</scope>
    <source>
        <strain evidence="10 11">LS_1264</strain>
    </source>
</reference>
<dbReference type="Proteomes" id="UP000075816">
    <property type="component" value="Unassembled WGS sequence"/>
</dbReference>
<dbReference type="AlphaFoldDB" id="A0A162IXZ9"/>
<accession>A0A162IXZ9</accession>
<evidence type="ECO:0000256" key="3">
    <source>
        <dbReference type="ARBA" id="ARBA00022679"/>
    </source>
</evidence>
<evidence type="ECO:0000256" key="1">
    <source>
        <dbReference type="ARBA" id="ARBA00009018"/>
    </source>
</evidence>
<keyword evidence="2 8" id="KW-0963">Cytoplasm</keyword>
<organism evidence="10 11">
    <name type="scientific">Fusobacterium necrophorum subsp. funduliforme</name>
    <dbReference type="NCBI Taxonomy" id="143387"/>
    <lineage>
        <taxon>Bacteria</taxon>
        <taxon>Fusobacteriati</taxon>
        <taxon>Fusobacteriota</taxon>
        <taxon>Fusobacteriia</taxon>
        <taxon>Fusobacteriales</taxon>
        <taxon>Fusobacteriaceae</taxon>
        <taxon>Fusobacterium</taxon>
    </lineage>
</organism>
<keyword evidence="4 8" id="KW-0547">Nucleotide-binding</keyword>
<dbReference type="InterPro" id="IPR027417">
    <property type="entry name" value="P-loop_NTPase"/>
</dbReference>
<dbReference type="GO" id="GO:0005524">
    <property type="term" value="F:ATP binding"/>
    <property type="evidence" value="ECO:0007669"/>
    <property type="project" value="UniProtKB-UniRule"/>
</dbReference>
<feature type="binding site" evidence="8">
    <location>
        <begin position="10"/>
        <end position="15"/>
    </location>
    <ligand>
        <name>ATP</name>
        <dbReference type="ChEBI" id="CHEBI:30616"/>
    </ligand>
</feature>
<proteinExistence type="inferred from homology"/>
<evidence type="ECO:0000256" key="9">
    <source>
        <dbReference type="NCBIfam" id="TIGR00152"/>
    </source>
</evidence>
<dbReference type="CDD" id="cd02022">
    <property type="entry name" value="DPCK"/>
    <property type="match status" value="1"/>
</dbReference>
<comment type="pathway">
    <text evidence="8">Cofactor biosynthesis; coenzyme A biosynthesis; CoA from (R)-pantothenate: step 5/5.</text>
</comment>
<dbReference type="PANTHER" id="PTHR10695:SF46">
    <property type="entry name" value="BIFUNCTIONAL COENZYME A SYNTHASE-RELATED"/>
    <property type="match status" value="1"/>
</dbReference>
<keyword evidence="6 8" id="KW-0067">ATP-binding</keyword>
<dbReference type="SUPFAM" id="SSF52540">
    <property type="entry name" value="P-loop containing nucleoside triphosphate hydrolases"/>
    <property type="match status" value="1"/>
</dbReference>
<dbReference type="GO" id="GO:0005737">
    <property type="term" value="C:cytoplasm"/>
    <property type="evidence" value="ECO:0007669"/>
    <property type="project" value="UniProtKB-SubCell"/>
</dbReference>
<dbReference type="EC" id="2.7.1.24" evidence="8 9"/>
<comment type="catalytic activity">
    <reaction evidence="8">
        <text>3'-dephospho-CoA + ATP = ADP + CoA + H(+)</text>
        <dbReference type="Rhea" id="RHEA:18245"/>
        <dbReference type="ChEBI" id="CHEBI:15378"/>
        <dbReference type="ChEBI" id="CHEBI:30616"/>
        <dbReference type="ChEBI" id="CHEBI:57287"/>
        <dbReference type="ChEBI" id="CHEBI:57328"/>
        <dbReference type="ChEBI" id="CHEBI:456216"/>
        <dbReference type="EC" id="2.7.1.24"/>
    </reaction>
</comment>
<protein>
    <recommendedName>
        <fullName evidence="8 9">Dephospho-CoA kinase</fullName>
        <ecNumber evidence="8 9">2.7.1.24</ecNumber>
    </recommendedName>
    <alternativeName>
        <fullName evidence="8">Dephosphocoenzyme A kinase</fullName>
    </alternativeName>
</protein>
<evidence type="ECO:0000256" key="2">
    <source>
        <dbReference type="ARBA" id="ARBA00022490"/>
    </source>
</evidence>
<dbReference type="InterPro" id="IPR001977">
    <property type="entry name" value="Depp_CoAkinase"/>
</dbReference>
<dbReference type="RefSeq" id="WP_062624727.1">
    <property type="nucleotide sequence ID" value="NZ_CAXOUM010000022.1"/>
</dbReference>
<keyword evidence="7 8" id="KW-0173">Coenzyme A biosynthesis</keyword>
<dbReference type="GO" id="GO:0015937">
    <property type="term" value="P:coenzyme A biosynthetic process"/>
    <property type="evidence" value="ECO:0007669"/>
    <property type="project" value="UniProtKB-UniRule"/>
</dbReference>
<comment type="similarity">
    <text evidence="1 8">Belongs to the CoaE family.</text>
</comment>
<evidence type="ECO:0000256" key="8">
    <source>
        <dbReference type="HAMAP-Rule" id="MF_00376"/>
    </source>
</evidence>
<dbReference type="Gene3D" id="3.40.50.300">
    <property type="entry name" value="P-loop containing nucleotide triphosphate hydrolases"/>
    <property type="match status" value="1"/>
</dbReference>
<dbReference type="Pfam" id="PF01121">
    <property type="entry name" value="CoaE"/>
    <property type="match status" value="1"/>
</dbReference>
<keyword evidence="3 8" id="KW-0808">Transferase</keyword>
<dbReference type="eggNOG" id="COG0237">
    <property type="taxonomic scope" value="Bacteria"/>
</dbReference>
<evidence type="ECO:0000313" key="11">
    <source>
        <dbReference type="Proteomes" id="UP000075816"/>
    </source>
</evidence>
<dbReference type="PROSITE" id="PS51219">
    <property type="entry name" value="DPCK"/>
    <property type="match status" value="1"/>
</dbReference>
<keyword evidence="5 8" id="KW-0418">Kinase</keyword>
<dbReference type="FunFam" id="3.40.50.300:FF:000991">
    <property type="entry name" value="Dephospho-CoA kinase"/>
    <property type="match status" value="1"/>
</dbReference>
<evidence type="ECO:0000256" key="6">
    <source>
        <dbReference type="ARBA" id="ARBA00022840"/>
    </source>
</evidence>
<comment type="function">
    <text evidence="8">Catalyzes the phosphorylation of the 3'-hydroxyl group of dephosphocoenzyme A to form coenzyme A.</text>
</comment>
<dbReference type="UniPathway" id="UPA00241">
    <property type="reaction ID" value="UER00356"/>
</dbReference>
<evidence type="ECO:0000256" key="4">
    <source>
        <dbReference type="ARBA" id="ARBA00022741"/>
    </source>
</evidence>
<sequence length="200" mass="23675">MIIGITGTIASGKSTVSDYFIKQGYEVIDADKITKELQQKKEVLEEFREIFGEEVLLENKTLNRTRLREMVFQNAEALKKINQIMHPKVREEFEKRKREHAQEKIIFFDIPLLFEAHFENLCEKILLVYADREVQITRIMQRDGSSRELAEKIIASQAKEEEKKKKSHYIIENNGSIEDLYQKLSKWEEMFNENCRSGRK</sequence>
<name>A0A162IXZ9_9FUSO</name>
<dbReference type="HAMAP" id="MF_00376">
    <property type="entry name" value="Dephospho_CoA_kinase"/>
    <property type="match status" value="1"/>
</dbReference>
<dbReference type="NCBIfam" id="TIGR00152">
    <property type="entry name" value="dephospho-CoA kinase"/>
    <property type="match status" value="1"/>
</dbReference>
<dbReference type="EMBL" id="LVEA01000031">
    <property type="protein sequence ID" value="KYL04677.1"/>
    <property type="molecule type" value="Genomic_DNA"/>
</dbReference>
<dbReference type="GO" id="GO:0004140">
    <property type="term" value="F:dephospho-CoA kinase activity"/>
    <property type="evidence" value="ECO:0007669"/>
    <property type="project" value="UniProtKB-UniRule"/>
</dbReference>
<comment type="subcellular location">
    <subcellularLocation>
        <location evidence="8">Cytoplasm</location>
    </subcellularLocation>
</comment>
<evidence type="ECO:0000313" key="10">
    <source>
        <dbReference type="EMBL" id="KYL04677.1"/>
    </source>
</evidence>
<dbReference type="PANTHER" id="PTHR10695">
    <property type="entry name" value="DEPHOSPHO-COA KINASE-RELATED"/>
    <property type="match status" value="1"/>
</dbReference>